<keyword evidence="9 11" id="KW-0472">Membrane</keyword>
<evidence type="ECO:0000256" key="8">
    <source>
        <dbReference type="ARBA" id="ARBA00022989"/>
    </source>
</evidence>
<dbReference type="InterPro" id="IPR004856">
    <property type="entry name" value="Glyco_trans_ALG6/ALG8"/>
</dbReference>
<sequence>MDTNEGIPKRRATNERDDQDDPNASANKVKDKRISNEIKILNASKFRNTFTFDEQRRLFTFAFDMKIVDKFGTDLENSEFPNGYQFKVFIDLTNQFPFNHPQIKFSCDLNHLVFDVNKLNFQEIMQENWHPSLRVLDVAERAERFILPMISTRFSKQADYCPINQLFTTVKSSILAKVVIIFSAVFIRLISNLLYYDRTFLSHFNTIIHTQKHPVEDWYSEDGHHEFQNYPPLYGYLYCLIGLIQSYLMDTNHSEITDSSHEISPSESVHFKLHNYICILMLTLFEALTLYSGVYMCVKSFYRKLNDRVKHSIILIILLCPAYLIANVLAVRFNSIMIGLMIWSLYFCINSIPTLCVLCATLGIHIEPKAFIFVIPMMIYTMKNQILNNPMFAMDWQRDIPLLMQRLTEKSFQVFTTYTSLFISCGFIWLPWIIHEDLGLMLEVIRNSFFPRFWESPQGFVGLFLFIYCFGQNVQSILAKSSDSRMLLIIFNLATAYAVFIDMNADSISVVITTAFLAFYELKEVMLCIIITSLYSIYPDVKRFDCYGLYIFSSLVYVILVKIKISHLDLTNNQIEPDVLLVPKNTDANIDDDLCKYRDYGCNHKLVLPIVTDNSDHPILGAFVRHSTIVEILLAISLCGAIAIEMGTGNTFLHGYIMRILLLFWLLLSIIILKEDLKGNKKEAFKIQPKDKSN</sequence>
<evidence type="ECO:0000256" key="1">
    <source>
        <dbReference type="ARBA" id="ARBA00004477"/>
    </source>
</evidence>
<comment type="similarity">
    <text evidence="3">Belongs to the ALG6/ALG8 glucosyltransferase family.</text>
</comment>
<keyword evidence="13" id="KW-1185">Reference proteome</keyword>
<keyword evidence="7" id="KW-0256">Endoplasmic reticulum</keyword>
<dbReference type="Gene3D" id="3.10.110.10">
    <property type="entry name" value="Ubiquitin Conjugating Enzyme"/>
    <property type="match status" value="1"/>
</dbReference>
<dbReference type="GO" id="GO:0005789">
    <property type="term" value="C:endoplasmic reticulum membrane"/>
    <property type="evidence" value="ECO:0007669"/>
    <property type="project" value="UniProtKB-SubCell"/>
</dbReference>
<evidence type="ECO:0000256" key="5">
    <source>
        <dbReference type="ARBA" id="ARBA00022679"/>
    </source>
</evidence>
<feature type="transmembrane region" description="Helical" evidence="11">
    <location>
        <begin position="454"/>
        <end position="474"/>
    </location>
</feature>
<feature type="transmembrane region" description="Helical" evidence="11">
    <location>
        <begin position="511"/>
        <end position="535"/>
    </location>
</feature>
<evidence type="ECO:0000256" key="2">
    <source>
        <dbReference type="ARBA" id="ARBA00004922"/>
    </source>
</evidence>
<feature type="transmembrane region" description="Helical" evidence="11">
    <location>
        <begin position="412"/>
        <end position="434"/>
    </location>
</feature>
<dbReference type="Pfam" id="PF03155">
    <property type="entry name" value="Alg6_Alg8"/>
    <property type="match status" value="1"/>
</dbReference>
<reference evidence="12" key="1">
    <citation type="submission" date="2023-07" db="EMBL/GenBank/DDBJ databases">
        <authorList>
            <consortium name="AG Swart"/>
            <person name="Singh M."/>
            <person name="Singh A."/>
            <person name="Seah K."/>
            <person name="Emmerich C."/>
        </authorList>
    </citation>
    <scope>NUCLEOTIDE SEQUENCE</scope>
    <source>
        <strain evidence="12">DP1</strain>
    </source>
</reference>
<proteinExistence type="inferred from homology"/>
<dbReference type="Proteomes" id="UP001295684">
    <property type="component" value="Unassembled WGS sequence"/>
</dbReference>
<dbReference type="EMBL" id="CAMPGE010001276">
    <property type="protein sequence ID" value="CAI2360055.1"/>
    <property type="molecule type" value="Genomic_DNA"/>
</dbReference>
<evidence type="ECO:0000256" key="11">
    <source>
        <dbReference type="SAM" id="Phobius"/>
    </source>
</evidence>
<feature type="transmembrane region" description="Helical" evidence="11">
    <location>
        <begin position="547"/>
        <end position="565"/>
    </location>
</feature>
<dbReference type="AlphaFoldDB" id="A0AAD1U137"/>
<evidence type="ECO:0000256" key="10">
    <source>
        <dbReference type="SAM" id="MobiDB-lite"/>
    </source>
</evidence>
<keyword evidence="4" id="KW-0328">Glycosyltransferase</keyword>
<dbReference type="SUPFAM" id="SSF54495">
    <property type="entry name" value="UBC-like"/>
    <property type="match status" value="1"/>
</dbReference>
<evidence type="ECO:0000256" key="3">
    <source>
        <dbReference type="ARBA" id="ARBA00008715"/>
    </source>
</evidence>
<keyword evidence="8 11" id="KW-1133">Transmembrane helix</keyword>
<evidence type="ECO:0000256" key="7">
    <source>
        <dbReference type="ARBA" id="ARBA00022824"/>
    </source>
</evidence>
<feature type="transmembrane region" description="Helical" evidence="11">
    <location>
        <begin position="370"/>
        <end position="391"/>
    </location>
</feature>
<evidence type="ECO:0000256" key="4">
    <source>
        <dbReference type="ARBA" id="ARBA00022676"/>
    </source>
</evidence>
<feature type="transmembrane region" description="Helical" evidence="11">
    <location>
        <begin position="486"/>
        <end position="505"/>
    </location>
</feature>
<feature type="transmembrane region" description="Helical" evidence="11">
    <location>
        <begin position="623"/>
        <end position="644"/>
    </location>
</feature>
<comment type="subcellular location">
    <subcellularLocation>
        <location evidence="1">Endoplasmic reticulum membrane</location>
        <topology evidence="1">Multi-pass membrane protein</topology>
    </subcellularLocation>
</comment>
<dbReference type="InterPro" id="IPR016135">
    <property type="entry name" value="UBQ-conjugating_enzyme/RWD"/>
</dbReference>
<comment type="pathway">
    <text evidence="2">Protein modification; protein glycosylation.</text>
</comment>
<comment type="caution">
    <text evidence="12">The sequence shown here is derived from an EMBL/GenBank/DDBJ whole genome shotgun (WGS) entry which is preliminary data.</text>
</comment>
<gene>
    <name evidence="12" type="ORF">ECRASSUSDP1_LOCUS1351</name>
</gene>
<feature type="transmembrane region" description="Helical" evidence="11">
    <location>
        <begin position="343"/>
        <end position="364"/>
    </location>
</feature>
<feature type="transmembrane region" description="Helical" evidence="11">
    <location>
        <begin position="273"/>
        <end position="292"/>
    </location>
</feature>
<feature type="transmembrane region" description="Helical" evidence="11">
    <location>
        <begin position="312"/>
        <end position="331"/>
    </location>
</feature>
<evidence type="ECO:0000256" key="6">
    <source>
        <dbReference type="ARBA" id="ARBA00022692"/>
    </source>
</evidence>
<feature type="region of interest" description="Disordered" evidence="10">
    <location>
        <begin position="1"/>
        <end position="29"/>
    </location>
</feature>
<keyword evidence="6 11" id="KW-0812">Transmembrane</keyword>
<organism evidence="12 13">
    <name type="scientific">Euplotes crassus</name>
    <dbReference type="NCBI Taxonomy" id="5936"/>
    <lineage>
        <taxon>Eukaryota</taxon>
        <taxon>Sar</taxon>
        <taxon>Alveolata</taxon>
        <taxon>Ciliophora</taxon>
        <taxon>Intramacronucleata</taxon>
        <taxon>Spirotrichea</taxon>
        <taxon>Hypotrichia</taxon>
        <taxon>Euplotida</taxon>
        <taxon>Euplotidae</taxon>
        <taxon>Moneuplotes</taxon>
    </lineage>
</organism>
<accession>A0AAD1U137</accession>
<keyword evidence="5" id="KW-0808">Transferase</keyword>
<evidence type="ECO:0000256" key="9">
    <source>
        <dbReference type="ARBA" id="ARBA00023136"/>
    </source>
</evidence>
<protein>
    <submittedName>
        <fullName evidence="12">Uncharacterized protein</fullName>
    </submittedName>
</protein>
<feature type="transmembrane region" description="Helical" evidence="11">
    <location>
        <begin position="174"/>
        <end position="196"/>
    </location>
</feature>
<feature type="transmembrane region" description="Helical" evidence="11">
    <location>
        <begin position="656"/>
        <end position="673"/>
    </location>
</feature>
<name>A0AAD1U137_EUPCR</name>
<dbReference type="GO" id="GO:0016758">
    <property type="term" value="F:hexosyltransferase activity"/>
    <property type="evidence" value="ECO:0007669"/>
    <property type="project" value="InterPro"/>
</dbReference>
<evidence type="ECO:0000313" key="12">
    <source>
        <dbReference type="EMBL" id="CAI2360055.1"/>
    </source>
</evidence>
<evidence type="ECO:0000313" key="13">
    <source>
        <dbReference type="Proteomes" id="UP001295684"/>
    </source>
</evidence>